<reference evidence="3 5" key="2">
    <citation type="submission" date="2020-07" db="EMBL/GenBank/DDBJ databases">
        <title>Sequencing the genomes of 1000 actinobacteria strains.</title>
        <authorList>
            <person name="Klenk H.-P."/>
        </authorList>
    </citation>
    <scope>NUCLEOTIDE SEQUENCE [LARGE SCALE GENOMIC DNA]</scope>
    <source>
        <strain evidence="3 5">DSM 15131</strain>
    </source>
</reference>
<organism evidence="3 5">
    <name type="scientific">Nocardioides aromaticivorans</name>
    <dbReference type="NCBI Taxonomy" id="200618"/>
    <lineage>
        <taxon>Bacteria</taxon>
        <taxon>Bacillati</taxon>
        <taxon>Actinomycetota</taxon>
        <taxon>Actinomycetes</taxon>
        <taxon>Propionibacteriales</taxon>
        <taxon>Nocardioidaceae</taxon>
        <taxon>Nocardioides</taxon>
    </lineage>
</organism>
<evidence type="ECO:0000313" key="5">
    <source>
        <dbReference type="Proteomes" id="UP000562045"/>
    </source>
</evidence>
<accession>A0A7Y9ZL83</accession>
<dbReference type="EMBL" id="JACBZM010000001">
    <property type="protein sequence ID" value="NYI46896.1"/>
    <property type="molecule type" value="Genomic_DNA"/>
</dbReference>
<protein>
    <submittedName>
        <fullName evidence="3">Uncharacterized protein</fullName>
    </submittedName>
</protein>
<evidence type="ECO:0000256" key="2">
    <source>
        <dbReference type="SAM" id="Phobius"/>
    </source>
</evidence>
<feature type="compositionally biased region" description="Pro residues" evidence="1">
    <location>
        <begin position="29"/>
        <end position="39"/>
    </location>
</feature>
<keyword evidence="2" id="KW-0812">Transmembrane</keyword>
<proteinExistence type="predicted"/>
<name>A0A7Y9ZL83_9ACTN</name>
<evidence type="ECO:0000313" key="6">
    <source>
        <dbReference type="Proteomes" id="UP000662818"/>
    </source>
</evidence>
<dbReference type="RefSeq" id="WP_179650803.1">
    <property type="nucleotide sequence ID" value="NZ_CP022295.1"/>
</dbReference>
<dbReference type="Proteomes" id="UP000662818">
    <property type="component" value="Chromosome"/>
</dbReference>
<dbReference type="AlphaFoldDB" id="A0A7Y9ZL83"/>
<feature type="transmembrane region" description="Helical" evidence="2">
    <location>
        <begin position="102"/>
        <end position="120"/>
    </location>
</feature>
<keyword evidence="6" id="KW-1185">Reference proteome</keyword>
<gene>
    <name evidence="3" type="ORF">BJ993_003976</name>
    <name evidence="4" type="ORF">CFH99_10475</name>
</gene>
<reference evidence="4 6" key="1">
    <citation type="submission" date="2017-06" db="EMBL/GenBank/DDBJ databases">
        <title>Complete Genome Sequence of the Soil Carbazole-Degrading Bacterium Nocardioides aromaticivorans IC177.</title>
        <authorList>
            <person name="Vejarano F."/>
            <person name="Suzuki-Minakuchi C."/>
            <person name="Ohtsubo Y."/>
            <person name="Tsuda M."/>
            <person name="Okada K."/>
            <person name="Nojiri H."/>
        </authorList>
    </citation>
    <scope>NUCLEOTIDE SEQUENCE [LARGE SCALE GENOMIC DNA]</scope>
    <source>
        <strain evidence="4 6">IC177</strain>
    </source>
</reference>
<dbReference type="EMBL" id="CP022295">
    <property type="protein sequence ID" value="QSR26050.1"/>
    <property type="molecule type" value="Genomic_DNA"/>
</dbReference>
<keyword evidence="2" id="KW-0472">Membrane</keyword>
<feature type="region of interest" description="Disordered" evidence="1">
    <location>
        <begin position="21"/>
        <end position="43"/>
    </location>
</feature>
<evidence type="ECO:0000256" key="1">
    <source>
        <dbReference type="SAM" id="MobiDB-lite"/>
    </source>
</evidence>
<evidence type="ECO:0000313" key="4">
    <source>
        <dbReference type="EMBL" id="QSR26050.1"/>
    </source>
</evidence>
<keyword evidence="2" id="KW-1133">Transmembrane helix</keyword>
<dbReference type="Proteomes" id="UP000562045">
    <property type="component" value="Unassembled WGS sequence"/>
</dbReference>
<feature type="transmembrane region" description="Helical" evidence="2">
    <location>
        <begin position="76"/>
        <end position="95"/>
    </location>
</feature>
<evidence type="ECO:0000313" key="3">
    <source>
        <dbReference type="EMBL" id="NYI46896.1"/>
    </source>
</evidence>
<sequence>MQREQPDEDAAWQAIVDNYGERVLEPEAEPTPEPTPEPELPARLRDEEPDELRYDAEESFVPPAPPPLPRPAPDRLLAWVGVFGSPAVLLFFVVTGLGMPQLIGWALVGAFLVGFGYLVMRMPSDPPDPWDDGAVL</sequence>